<evidence type="ECO:0000313" key="3">
    <source>
        <dbReference type="Proteomes" id="UP000777482"/>
    </source>
</evidence>
<reference evidence="2 3" key="1">
    <citation type="submission" date="2020-11" db="EMBL/GenBank/DDBJ databases">
        <title>Kefir isolates.</title>
        <authorList>
            <person name="Marcisauskas S."/>
            <person name="Kim Y."/>
            <person name="Blasche S."/>
        </authorList>
    </citation>
    <scope>NUCLEOTIDE SEQUENCE [LARGE SCALE GENOMIC DNA]</scope>
    <source>
        <strain evidence="2 3">KR</strain>
    </source>
</reference>
<feature type="region of interest" description="Disordered" evidence="1">
    <location>
        <begin position="440"/>
        <end position="466"/>
    </location>
</feature>
<protein>
    <submittedName>
        <fullName evidence="2">Uncharacterized protein</fullName>
    </submittedName>
</protein>
<evidence type="ECO:0000313" key="2">
    <source>
        <dbReference type="EMBL" id="KAG0663747.1"/>
    </source>
</evidence>
<feature type="compositionally biased region" description="Polar residues" evidence="1">
    <location>
        <begin position="287"/>
        <end position="305"/>
    </location>
</feature>
<feature type="region of interest" description="Disordered" evidence="1">
    <location>
        <begin position="210"/>
        <end position="426"/>
    </location>
</feature>
<keyword evidence="3" id="KW-1185">Reference proteome</keyword>
<feature type="compositionally biased region" description="Pro residues" evidence="1">
    <location>
        <begin position="381"/>
        <end position="392"/>
    </location>
</feature>
<feature type="region of interest" description="Disordered" evidence="1">
    <location>
        <begin position="527"/>
        <end position="600"/>
    </location>
</feature>
<dbReference type="Proteomes" id="UP000777482">
    <property type="component" value="Unassembled WGS sequence"/>
</dbReference>
<dbReference type="AlphaFoldDB" id="A0A9P6W4V6"/>
<feature type="region of interest" description="Disordered" evidence="1">
    <location>
        <begin position="92"/>
        <end position="125"/>
    </location>
</feature>
<feature type="compositionally biased region" description="Acidic residues" evidence="1">
    <location>
        <begin position="565"/>
        <end position="576"/>
    </location>
</feature>
<organism evidence="2 3">
    <name type="scientific">Rhodotorula mucilaginosa</name>
    <name type="common">Yeast</name>
    <name type="synonym">Rhodotorula rubra</name>
    <dbReference type="NCBI Taxonomy" id="5537"/>
    <lineage>
        <taxon>Eukaryota</taxon>
        <taxon>Fungi</taxon>
        <taxon>Dikarya</taxon>
        <taxon>Basidiomycota</taxon>
        <taxon>Pucciniomycotina</taxon>
        <taxon>Microbotryomycetes</taxon>
        <taxon>Sporidiobolales</taxon>
        <taxon>Sporidiobolaceae</taxon>
        <taxon>Rhodotorula</taxon>
    </lineage>
</organism>
<dbReference type="OrthoDB" id="2530318at2759"/>
<feature type="region of interest" description="Disordered" evidence="1">
    <location>
        <begin position="47"/>
        <end position="69"/>
    </location>
</feature>
<sequence length="600" mass="62368">MWRSYNGLVGNGRDWGGGGLRKKAELLIQSIVAVDELVEGTRDLDASSIGTGPLSLPSPRKEISNPVRPPVSVLGLRLDSKRSTRTMVAPVTSAPISVPPPRPRLKRSHPSEPTAADDIGSGLSLPPQPIAVPVAASPTALPTGAIVAAPWSTARGGGGTGLDPIHELAELQQDNLGLPDGLALGLDLTGSGQGGGGGDDVGDIGADAAAERRAAKRIRVAPDHEAFGRLSLDRPPTSPTTSPLPAQTFPAGPSSPQSAVPPHLLRQPSQPLPTPPLGSLSAFAPSPVTSNPLRSPPRQQFINSSPPAPQPPTQHAAFSSPTLTSASLPSAPPTSPVQPAAFPGGPTPAADGFSPPLAVNAHPPGSGVLPTVPWGQSTFFSPPPPPGPPAPAAPSVQNISPPAPVPAQPFSAPPAGEIEMGSANASSWDLDPHRIYVASLEDEEEGGNADKSATAATTTTADEQQQRLRLNEVVARRAAEEASALPAALIAQLEREAAKAREGSLVLYRPPPWAAAARRTSLHDDATTFSQQRELEKHEESWREFERERQRVERDEELEDHHLDADDEEVMSDDDAGGTGFDGETLVGGDEGGMDVDMEL</sequence>
<proteinExistence type="predicted"/>
<accession>A0A9P6W4V6</accession>
<gene>
    <name evidence="2" type="ORF">C6P46_002316</name>
</gene>
<feature type="compositionally biased region" description="Low complexity" evidence="1">
    <location>
        <begin position="313"/>
        <end position="329"/>
    </location>
</feature>
<name>A0A9P6W4V6_RHOMI</name>
<dbReference type="EMBL" id="PUHQ01000018">
    <property type="protein sequence ID" value="KAG0663747.1"/>
    <property type="molecule type" value="Genomic_DNA"/>
</dbReference>
<feature type="compositionally biased region" description="Basic and acidic residues" evidence="1">
    <location>
        <begin position="533"/>
        <end position="564"/>
    </location>
</feature>
<feature type="compositionally biased region" description="Low complexity" evidence="1">
    <location>
        <begin position="339"/>
        <end position="352"/>
    </location>
</feature>
<feature type="compositionally biased region" description="Low complexity" evidence="1">
    <location>
        <begin position="233"/>
        <end position="245"/>
    </location>
</feature>
<comment type="caution">
    <text evidence="2">The sequence shown here is derived from an EMBL/GenBank/DDBJ whole genome shotgun (WGS) entry which is preliminary data.</text>
</comment>
<feature type="compositionally biased region" description="Low complexity" evidence="1">
    <location>
        <begin position="453"/>
        <end position="463"/>
    </location>
</feature>
<evidence type="ECO:0000256" key="1">
    <source>
        <dbReference type="SAM" id="MobiDB-lite"/>
    </source>
</evidence>